<dbReference type="GO" id="GO:0003746">
    <property type="term" value="F:translation elongation factor activity"/>
    <property type="evidence" value="ECO:0007669"/>
    <property type="project" value="UniProtKB-UniRule"/>
</dbReference>
<dbReference type="GO" id="GO:0005737">
    <property type="term" value="C:cytoplasm"/>
    <property type="evidence" value="ECO:0007669"/>
    <property type="project" value="UniProtKB-SubCell"/>
</dbReference>
<dbReference type="SUPFAM" id="SSF54713">
    <property type="entry name" value="Elongation factor Ts (EF-Ts), dimerisation domain"/>
    <property type="match status" value="1"/>
</dbReference>
<dbReference type="Gene3D" id="1.10.8.10">
    <property type="entry name" value="DNA helicase RuvA subunit, C-terminal domain"/>
    <property type="match status" value="1"/>
</dbReference>
<dbReference type="InterPro" id="IPR001816">
    <property type="entry name" value="Transl_elong_EFTs/EF1B"/>
</dbReference>
<gene>
    <name evidence="5" type="primary">tsf</name>
    <name evidence="7" type="ORF">A3I57_03050</name>
</gene>
<evidence type="ECO:0000256" key="4">
    <source>
        <dbReference type="ARBA" id="ARBA00022917"/>
    </source>
</evidence>
<evidence type="ECO:0000256" key="5">
    <source>
        <dbReference type="HAMAP-Rule" id="MF_00050"/>
    </source>
</evidence>
<dbReference type="CDD" id="cd14275">
    <property type="entry name" value="UBA_EF-Ts"/>
    <property type="match status" value="1"/>
</dbReference>
<organism evidence="7 8">
    <name type="scientific">Candidatus Beckwithbacteria bacterium RIFCSPLOWO2_02_FULL_47_23</name>
    <dbReference type="NCBI Taxonomy" id="1797463"/>
    <lineage>
        <taxon>Bacteria</taxon>
        <taxon>Candidatus Beckwithiibacteriota</taxon>
    </lineage>
</organism>
<evidence type="ECO:0000256" key="3">
    <source>
        <dbReference type="ARBA" id="ARBA00022768"/>
    </source>
</evidence>
<dbReference type="FunFam" id="1.10.8.10:FF:000001">
    <property type="entry name" value="Elongation factor Ts"/>
    <property type="match status" value="1"/>
</dbReference>
<dbReference type="AlphaFoldDB" id="A0A1F5E0H3"/>
<comment type="function">
    <text evidence="5">Associates with the EF-Tu.GDP complex and induces the exchange of GDP to GTP. It remains bound to the aminoacyl-tRNA.EF-Tu.GTP complex up to the GTP hydrolysis stage on the ribosome.</text>
</comment>
<feature type="region of interest" description="Involved in Mg(2+) ion dislocation from EF-Tu" evidence="5">
    <location>
        <begin position="83"/>
        <end position="86"/>
    </location>
</feature>
<evidence type="ECO:0000256" key="2">
    <source>
        <dbReference type="ARBA" id="ARBA00016956"/>
    </source>
</evidence>
<keyword evidence="3 5" id="KW-0251">Elongation factor</keyword>
<comment type="similarity">
    <text evidence="1 5">Belongs to the EF-Ts family.</text>
</comment>
<dbReference type="InterPro" id="IPR014039">
    <property type="entry name" value="Transl_elong_EFTs/EF1B_dimer"/>
</dbReference>
<proteinExistence type="inferred from homology"/>
<dbReference type="Proteomes" id="UP000176364">
    <property type="component" value="Unassembled WGS sequence"/>
</dbReference>
<dbReference type="PROSITE" id="PS01126">
    <property type="entry name" value="EF_TS_1"/>
    <property type="match status" value="1"/>
</dbReference>
<evidence type="ECO:0000313" key="7">
    <source>
        <dbReference type="EMBL" id="OGD60804.1"/>
    </source>
</evidence>
<dbReference type="InterPro" id="IPR036402">
    <property type="entry name" value="EF-Ts_dimer_sf"/>
</dbReference>
<keyword evidence="4 5" id="KW-0648">Protein biosynthesis</keyword>
<reference evidence="7 8" key="1">
    <citation type="journal article" date="2016" name="Nat. Commun.">
        <title>Thousands of microbial genomes shed light on interconnected biogeochemical processes in an aquifer system.</title>
        <authorList>
            <person name="Anantharaman K."/>
            <person name="Brown C.T."/>
            <person name="Hug L.A."/>
            <person name="Sharon I."/>
            <person name="Castelle C.J."/>
            <person name="Probst A.J."/>
            <person name="Thomas B.C."/>
            <person name="Singh A."/>
            <person name="Wilkins M.J."/>
            <person name="Karaoz U."/>
            <person name="Brodie E.L."/>
            <person name="Williams K.H."/>
            <person name="Hubbard S.S."/>
            <person name="Banfield J.F."/>
        </authorList>
    </citation>
    <scope>NUCLEOTIDE SEQUENCE [LARGE SCALE GENOMIC DNA]</scope>
</reference>
<name>A0A1F5E0H3_9BACT</name>
<dbReference type="Pfam" id="PF00889">
    <property type="entry name" value="EF_TS"/>
    <property type="match status" value="1"/>
</dbReference>
<dbReference type="PANTHER" id="PTHR11741:SF0">
    <property type="entry name" value="ELONGATION FACTOR TS, MITOCHONDRIAL"/>
    <property type="match status" value="1"/>
</dbReference>
<keyword evidence="5" id="KW-0963">Cytoplasm</keyword>
<sequence>MAEPISLSQIKSLRETTGVGIMEAKKALTEAQGDVVKATQLLKKWGAEKLADREDKATNEGQVFTYAHHDGKLGSLVKLTCETDFVARSQEFQTLGKELALQVAGMEAKTPAKLLKQAYVRDAGKTIADLISEVAVKVKEKIVVAEIARMKV</sequence>
<dbReference type="EMBL" id="MEZQ01000019">
    <property type="protein sequence ID" value="OGD60804.1"/>
    <property type="molecule type" value="Genomic_DNA"/>
</dbReference>
<comment type="caution">
    <text evidence="7">The sequence shown here is derived from an EMBL/GenBank/DDBJ whole genome shotgun (WGS) entry which is preliminary data.</text>
</comment>
<protein>
    <recommendedName>
        <fullName evidence="2 5">Elongation factor Ts</fullName>
        <shortName evidence="5">EF-Ts</shortName>
    </recommendedName>
</protein>
<dbReference type="InterPro" id="IPR018101">
    <property type="entry name" value="Transl_elong_Ts_CS"/>
</dbReference>
<dbReference type="PANTHER" id="PTHR11741">
    <property type="entry name" value="ELONGATION FACTOR TS"/>
    <property type="match status" value="1"/>
</dbReference>
<dbReference type="Gene3D" id="3.30.479.20">
    <property type="entry name" value="Elongation factor Ts, dimerisation domain"/>
    <property type="match status" value="1"/>
</dbReference>
<dbReference type="InterPro" id="IPR009060">
    <property type="entry name" value="UBA-like_sf"/>
</dbReference>
<feature type="domain" description="Translation elongation factor EFTs/EF1B dimerisation" evidence="6">
    <location>
        <begin position="75"/>
        <end position="151"/>
    </location>
</feature>
<dbReference type="HAMAP" id="MF_00050">
    <property type="entry name" value="EF_Ts"/>
    <property type="match status" value="1"/>
</dbReference>
<evidence type="ECO:0000259" key="6">
    <source>
        <dbReference type="Pfam" id="PF00889"/>
    </source>
</evidence>
<accession>A0A1F5E0H3</accession>
<evidence type="ECO:0000313" key="8">
    <source>
        <dbReference type="Proteomes" id="UP000176364"/>
    </source>
</evidence>
<evidence type="ECO:0000256" key="1">
    <source>
        <dbReference type="ARBA" id="ARBA00005532"/>
    </source>
</evidence>
<comment type="subcellular location">
    <subcellularLocation>
        <location evidence="5">Cytoplasm</location>
    </subcellularLocation>
</comment>
<dbReference type="SUPFAM" id="SSF46934">
    <property type="entry name" value="UBA-like"/>
    <property type="match status" value="1"/>
</dbReference>